<feature type="domain" description="Glycosyl hydrolase family 95 N-terminal" evidence="2">
    <location>
        <begin position="41"/>
        <end position="298"/>
    </location>
</feature>
<keyword evidence="1" id="KW-0732">Signal</keyword>
<dbReference type="GO" id="GO:0004560">
    <property type="term" value="F:alpha-L-fucosidase activity"/>
    <property type="evidence" value="ECO:0007669"/>
    <property type="project" value="InterPro"/>
</dbReference>
<feature type="chain" id="PRO_5020960163" evidence="1">
    <location>
        <begin position="23"/>
        <end position="822"/>
    </location>
</feature>
<evidence type="ECO:0000313" key="5">
    <source>
        <dbReference type="EMBL" id="TCS87266.1"/>
    </source>
</evidence>
<dbReference type="InterPro" id="IPR012341">
    <property type="entry name" value="6hp_glycosidase-like_sf"/>
</dbReference>
<keyword evidence="6" id="KW-1185">Reference proteome</keyword>
<feature type="domain" description="Alpha fucosidase A-like C-terminal" evidence="3">
    <location>
        <begin position="740"/>
        <end position="803"/>
    </location>
</feature>
<proteinExistence type="predicted"/>
<sequence length="822" mass="91859">MKLYFTAALFFCVLTAFSQQSAAPELHRSGSRSPEPAGLELWYRQPASEWVEALPVGNGRLGAMVFGGVNTERIQINEESLWAGNRFNDNNPNALEVLDTVRKLLFADKNAEASAIAQENMVAVREEGSDSIARSFRSYQSLMDLHIDFGRENGSRPQHYKRSLDLVKGIAVTSYELDGVIFTEEVFASAPDDVLMIRLTASEPGKLNATFRFTRWDDDRKDSLKDCRVTTRGTNGLLLRGQVVDEAGERGPGGAHMKFAGLLRVMNKDGELLAGEGELVLRGASEAMLYITGATNYDFENLSLDPEKDPVAACDKDLDRLVRKKYVAIKAAHVSDHTGFMNRVSFHLGAESKENEGSGTVKADIPTDLRLENVKKGAEDQHLTELYFQYGRYLLLGSSRAPGLLPSNLQGIWNPHLNAPWQSDFHTNINLQMNYWPAEVGNLSETTAPLFAFMDKLRLPGRATAREMYGADGWVMHHCTDAFGKTGLQNSVWWGTFPMATGWMCLHFWDHYLYGKDESFLREKAYPIMKEHAAFLEDYLVEGPKGMLVTAPAYSPENRFIHPITGKEEYLTYAPTMDNQIIREFLQSCIKAANVLKEDKGLVQKWKGILARIPETKTGSDGRILEWIKEYKEAEPGHRHMSHVFGLHPGTQISPETPELFEGVRKTLEFRLKNGGGHTGWSRAWMINIYARLLDGEAAHFHLQKLFEKSTLSNLFDTHPPFQIDGNFGGTAGIAEMLLQSHLGKVELLPALPKAWQEGSVSGLRARGGLTVSINWEQSRLTGAKVRADQSGDYIVASGGREVTLRLKKGEEIALDEKLERK</sequence>
<dbReference type="Pfam" id="PF21307">
    <property type="entry name" value="Glyco_hydro_95_C"/>
    <property type="match status" value="1"/>
</dbReference>
<dbReference type="RefSeq" id="WP_132129064.1">
    <property type="nucleotide sequence ID" value="NZ_CP042432.1"/>
</dbReference>
<dbReference type="InterPro" id="IPR054363">
    <property type="entry name" value="GH95_cat"/>
</dbReference>
<evidence type="ECO:0000259" key="4">
    <source>
        <dbReference type="Pfam" id="PF22124"/>
    </source>
</evidence>
<dbReference type="AlphaFoldDB" id="A0A4V2UTQ8"/>
<feature type="signal peptide" evidence="1">
    <location>
        <begin position="1"/>
        <end position="22"/>
    </location>
</feature>
<dbReference type="InterPro" id="IPR049053">
    <property type="entry name" value="AFCA-like_C"/>
</dbReference>
<dbReference type="Gene3D" id="2.70.98.50">
    <property type="entry name" value="putative glycoside hydrolase family protein from bacillus halodurans"/>
    <property type="match status" value="1"/>
</dbReference>
<organism evidence="5 6">
    <name type="scientific">Anseongella ginsenosidimutans</name>
    <dbReference type="NCBI Taxonomy" id="496056"/>
    <lineage>
        <taxon>Bacteria</taxon>
        <taxon>Pseudomonadati</taxon>
        <taxon>Bacteroidota</taxon>
        <taxon>Sphingobacteriia</taxon>
        <taxon>Sphingobacteriales</taxon>
        <taxon>Sphingobacteriaceae</taxon>
        <taxon>Anseongella</taxon>
    </lineage>
</organism>
<accession>A0A4V2UTQ8</accession>
<evidence type="ECO:0000256" key="1">
    <source>
        <dbReference type="SAM" id="SignalP"/>
    </source>
</evidence>
<dbReference type="Pfam" id="PF14498">
    <property type="entry name" value="Glyco_hyd_65N_2"/>
    <property type="match status" value="1"/>
</dbReference>
<comment type="caution">
    <text evidence="5">The sequence shown here is derived from an EMBL/GenBank/DDBJ whole genome shotgun (WGS) entry which is preliminary data.</text>
</comment>
<dbReference type="InterPro" id="IPR008928">
    <property type="entry name" value="6-hairpin_glycosidase_sf"/>
</dbReference>
<dbReference type="Gene3D" id="2.60.40.1180">
    <property type="entry name" value="Golgi alpha-mannosidase II"/>
    <property type="match status" value="1"/>
</dbReference>
<evidence type="ECO:0000259" key="3">
    <source>
        <dbReference type="Pfam" id="PF21307"/>
    </source>
</evidence>
<protein>
    <submittedName>
        <fullName evidence="5">Alpha-L-fucosidase 2</fullName>
    </submittedName>
</protein>
<dbReference type="PANTHER" id="PTHR31084:SF0">
    <property type="entry name" value="ALPHA-L-FUCOSIDASE 2"/>
    <property type="match status" value="1"/>
</dbReference>
<dbReference type="OrthoDB" id="9802600at2"/>
<dbReference type="FunFam" id="1.50.10.10:FF:000028">
    <property type="entry name" value="Alpha-L-fucosidase 2"/>
    <property type="match status" value="1"/>
</dbReference>
<dbReference type="Proteomes" id="UP000295807">
    <property type="component" value="Unassembled WGS sequence"/>
</dbReference>
<dbReference type="SUPFAM" id="SSF48208">
    <property type="entry name" value="Six-hairpin glycosidases"/>
    <property type="match status" value="1"/>
</dbReference>
<evidence type="ECO:0000313" key="6">
    <source>
        <dbReference type="Proteomes" id="UP000295807"/>
    </source>
</evidence>
<dbReference type="PIRSF" id="PIRSF007663">
    <property type="entry name" value="UCP007663"/>
    <property type="match status" value="1"/>
</dbReference>
<feature type="domain" description="Glycosyl hydrolase family 95 catalytic" evidence="4">
    <location>
        <begin position="326"/>
        <end position="738"/>
    </location>
</feature>
<dbReference type="GO" id="GO:0005975">
    <property type="term" value="P:carbohydrate metabolic process"/>
    <property type="evidence" value="ECO:0007669"/>
    <property type="project" value="InterPro"/>
</dbReference>
<dbReference type="Gene3D" id="1.50.10.10">
    <property type="match status" value="1"/>
</dbReference>
<dbReference type="InterPro" id="IPR027414">
    <property type="entry name" value="GH95_N_dom"/>
</dbReference>
<dbReference type="PANTHER" id="PTHR31084">
    <property type="entry name" value="ALPHA-L-FUCOSIDASE 2"/>
    <property type="match status" value="1"/>
</dbReference>
<dbReference type="InterPro" id="IPR013780">
    <property type="entry name" value="Glyco_hydro_b"/>
</dbReference>
<gene>
    <name evidence="5" type="ORF">EDD80_10579</name>
</gene>
<dbReference type="InterPro" id="IPR016518">
    <property type="entry name" value="Alpha-L-fucosidase"/>
</dbReference>
<dbReference type="EMBL" id="SMAD01000005">
    <property type="protein sequence ID" value="TCS87266.1"/>
    <property type="molecule type" value="Genomic_DNA"/>
</dbReference>
<dbReference type="Pfam" id="PF22124">
    <property type="entry name" value="Glyco_hydro_95_cat"/>
    <property type="match status" value="1"/>
</dbReference>
<name>A0A4V2UTQ8_9SPHI</name>
<evidence type="ECO:0000259" key="2">
    <source>
        <dbReference type="Pfam" id="PF14498"/>
    </source>
</evidence>
<reference evidence="5 6" key="1">
    <citation type="submission" date="2019-03" db="EMBL/GenBank/DDBJ databases">
        <title>Genomic Encyclopedia of Type Strains, Phase IV (KMG-IV): sequencing the most valuable type-strain genomes for metagenomic binning, comparative biology and taxonomic classification.</title>
        <authorList>
            <person name="Goeker M."/>
        </authorList>
    </citation>
    <scope>NUCLEOTIDE SEQUENCE [LARGE SCALE GENOMIC DNA]</scope>
    <source>
        <strain evidence="5 6">DSM 21100</strain>
    </source>
</reference>